<evidence type="ECO:0000313" key="2">
    <source>
        <dbReference type="Proteomes" id="UP001156669"/>
    </source>
</evidence>
<evidence type="ECO:0000313" key="1">
    <source>
        <dbReference type="EMBL" id="GLR04682.1"/>
    </source>
</evidence>
<dbReference type="EMBL" id="BSOE01000046">
    <property type="protein sequence ID" value="GLR04682.1"/>
    <property type="molecule type" value="Genomic_DNA"/>
</dbReference>
<organism evidence="1 2">
    <name type="scientific">Vibrio hyugaensis</name>
    <dbReference type="NCBI Taxonomy" id="1534743"/>
    <lineage>
        <taxon>Bacteria</taxon>
        <taxon>Pseudomonadati</taxon>
        <taxon>Pseudomonadota</taxon>
        <taxon>Gammaproteobacteria</taxon>
        <taxon>Vibrionales</taxon>
        <taxon>Vibrionaceae</taxon>
        <taxon>Vibrio</taxon>
    </lineage>
</organism>
<comment type="caution">
    <text evidence="1">The sequence shown here is derived from an EMBL/GenBank/DDBJ whole genome shotgun (WGS) entry which is preliminary data.</text>
</comment>
<dbReference type="RefSeq" id="WP_045399386.1">
    <property type="nucleotide sequence ID" value="NZ_BBLD01000021.1"/>
</dbReference>
<keyword evidence="2" id="KW-1185">Reference proteome</keyword>
<proteinExistence type="predicted"/>
<name>A0ABQ5Y4Z8_9VIBR</name>
<gene>
    <name evidence="1" type="ORF">GCM10007906_22700</name>
</gene>
<sequence>MKISKEQVSEKIDSRFHNKLSSSQYEIKTIPARELLSHRRVDIYVKMKLAEAWLNSDSEREKYYQNLYLETIKIFTRNSFVEPGDSNKSSAQDFVDSFKALFFELQENYDEDLHYIPISGDNTPLDGAHRIAILALLNRNVKAVVVNEVEAEYGLKHFEKHGANIDLIQKLATIALDFDSTLRVAVVWPNGVHKYKDIIKEYGDALVYTYSLNLSKNGINTLCAIAYKNEEWTGKSGEAWQGARRKGKHCFKFGQPTKFMIFETRGEARDIELKESIRKICGGGKHSIHSTDNVEETKDIVKITLMPFAKVILNKLRLKTVAKCINSLDIDYKNQSVFTGSIALELFSMREANDIDVISIDANVKHSEEVGLHNDYMHWYPSDLILYFEDPSLTYNIMGYRFISLNEILGFKTNRDENKDKRDIRAINYFKAKNGIVSEDYKMKLKDKLYFFKLSLKKRRKELKKKIKSAFKSN</sequence>
<reference evidence="2" key="1">
    <citation type="journal article" date="2019" name="Int. J. Syst. Evol. Microbiol.">
        <title>The Global Catalogue of Microorganisms (GCM) 10K type strain sequencing project: providing services to taxonomists for standard genome sequencing and annotation.</title>
        <authorList>
            <consortium name="The Broad Institute Genomics Platform"/>
            <consortium name="The Broad Institute Genome Sequencing Center for Infectious Disease"/>
            <person name="Wu L."/>
            <person name="Ma J."/>
        </authorList>
    </citation>
    <scope>NUCLEOTIDE SEQUENCE [LARGE SCALE GENOMIC DNA]</scope>
    <source>
        <strain evidence="2">NBRC 110633</strain>
    </source>
</reference>
<protein>
    <submittedName>
        <fullName evidence="1">Uncharacterized protein</fullName>
    </submittedName>
</protein>
<accession>A0ABQ5Y4Z8</accession>
<dbReference type="Proteomes" id="UP001156669">
    <property type="component" value="Unassembled WGS sequence"/>
</dbReference>